<dbReference type="OrthoDB" id="516439at2"/>
<dbReference type="SMART" id="SM00862">
    <property type="entry name" value="Trans_reg_C"/>
    <property type="match status" value="1"/>
</dbReference>
<evidence type="ECO:0000256" key="5">
    <source>
        <dbReference type="ARBA" id="ARBA00023163"/>
    </source>
</evidence>
<evidence type="ECO:0000256" key="4">
    <source>
        <dbReference type="ARBA" id="ARBA00023125"/>
    </source>
</evidence>
<keyword evidence="4 7" id="KW-0238">DNA-binding</keyword>
<evidence type="ECO:0000256" key="1">
    <source>
        <dbReference type="ARBA" id="ARBA00022553"/>
    </source>
</evidence>
<evidence type="ECO:0000256" key="2">
    <source>
        <dbReference type="ARBA" id="ARBA00023012"/>
    </source>
</evidence>
<dbReference type="InterPro" id="IPR036388">
    <property type="entry name" value="WH-like_DNA-bd_sf"/>
</dbReference>
<dbReference type="InterPro" id="IPR016032">
    <property type="entry name" value="Sig_transdc_resp-reg_C-effctor"/>
</dbReference>
<dbReference type="CDD" id="cd00383">
    <property type="entry name" value="trans_reg_C"/>
    <property type="match status" value="1"/>
</dbReference>
<dbReference type="SUPFAM" id="SSF52172">
    <property type="entry name" value="CheY-like"/>
    <property type="match status" value="1"/>
</dbReference>
<evidence type="ECO:0000256" key="6">
    <source>
        <dbReference type="PROSITE-ProRule" id="PRU00169"/>
    </source>
</evidence>
<sequence>MRILLVEDNQQIARSLTEVLVKHNYTVDLAMDGKIGWQYIEGLTYDLILLDLMLPKIDGITLCRQLRSIGITTPVLMLTAKDTSMDRVLGLDVGADDYVVKPFDLPELFARIRALLRRGNIGASPLLAWEDLELDPSNEIVRYQGNILKLTSKEYAILELLLRTGNRTLSRSAIIDRLWTLDNLPQEDAIKFHVKELRKKLKLAGAPVDLIETVYGLGYRLKPI</sequence>
<dbReference type="GO" id="GO:0000976">
    <property type="term" value="F:transcription cis-regulatory region binding"/>
    <property type="evidence" value="ECO:0007669"/>
    <property type="project" value="TreeGrafter"/>
</dbReference>
<dbReference type="EMBL" id="PVWO01000552">
    <property type="protein sequence ID" value="PSB43388.1"/>
    <property type="molecule type" value="Genomic_DNA"/>
</dbReference>
<evidence type="ECO:0000256" key="7">
    <source>
        <dbReference type="PROSITE-ProRule" id="PRU01091"/>
    </source>
</evidence>
<dbReference type="InterPro" id="IPR001867">
    <property type="entry name" value="OmpR/PhoB-type_DNA-bd"/>
</dbReference>
<dbReference type="Gene3D" id="6.10.250.690">
    <property type="match status" value="1"/>
</dbReference>
<keyword evidence="2" id="KW-0902">Two-component regulatory system</keyword>
<evidence type="ECO:0000259" key="8">
    <source>
        <dbReference type="PROSITE" id="PS50110"/>
    </source>
</evidence>
<dbReference type="PROSITE" id="PS50110">
    <property type="entry name" value="RESPONSE_REGULATORY"/>
    <property type="match status" value="1"/>
</dbReference>
<dbReference type="InterPro" id="IPR011006">
    <property type="entry name" value="CheY-like_superfamily"/>
</dbReference>
<dbReference type="InterPro" id="IPR039420">
    <property type="entry name" value="WalR-like"/>
</dbReference>
<feature type="domain" description="Response regulatory" evidence="8">
    <location>
        <begin position="2"/>
        <end position="116"/>
    </location>
</feature>
<dbReference type="PANTHER" id="PTHR48111">
    <property type="entry name" value="REGULATOR OF RPOS"/>
    <property type="match status" value="1"/>
</dbReference>
<dbReference type="GO" id="GO:0006355">
    <property type="term" value="P:regulation of DNA-templated transcription"/>
    <property type="evidence" value="ECO:0007669"/>
    <property type="project" value="InterPro"/>
</dbReference>
<protein>
    <submittedName>
        <fullName evidence="10">DNA-binding response regulator</fullName>
    </submittedName>
</protein>
<evidence type="ECO:0000313" key="10">
    <source>
        <dbReference type="EMBL" id="PSB43388.1"/>
    </source>
</evidence>
<evidence type="ECO:0000259" key="9">
    <source>
        <dbReference type="PROSITE" id="PS51755"/>
    </source>
</evidence>
<keyword evidence="5" id="KW-0804">Transcription</keyword>
<dbReference type="FunFam" id="3.40.50.2300:FF:000002">
    <property type="entry name" value="DNA-binding response regulator PhoP"/>
    <property type="match status" value="1"/>
</dbReference>
<organism evidence="10 11">
    <name type="scientific">Chamaesiphon polymorphus CCALA 037</name>
    <dbReference type="NCBI Taxonomy" id="2107692"/>
    <lineage>
        <taxon>Bacteria</taxon>
        <taxon>Bacillati</taxon>
        <taxon>Cyanobacteriota</taxon>
        <taxon>Cyanophyceae</taxon>
        <taxon>Gomontiellales</taxon>
        <taxon>Chamaesiphonaceae</taxon>
        <taxon>Chamaesiphon</taxon>
    </lineage>
</organism>
<feature type="modified residue" description="4-aspartylphosphate" evidence="6">
    <location>
        <position position="51"/>
    </location>
</feature>
<keyword evidence="3" id="KW-0805">Transcription regulation</keyword>
<dbReference type="GO" id="GO:0005829">
    <property type="term" value="C:cytosol"/>
    <property type="evidence" value="ECO:0007669"/>
    <property type="project" value="TreeGrafter"/>
</dbReference>
<evidence type="ECO:0000313" key="11">
    <source>
        <dbReference type="Proteomes" id="UP000238937"/>
    </source>
</evidence>
<dbReference type="Pfam" id="PF00486">
    <property type="entry name" value="Trans_reg_C"/>
    <property type="match status" value="1"/>
</dbReference>
<dbReference type="GO" id="GO:0000156">
    <property type="term" value="F:phosphorelay response regulator activity"/>
    <property type="evidence" value="ECO:0007669"/>
    <property type="project" value="TreeGrafter"/>
</dbReference>
<feature type="domain" description="OmpR/PhoB-type" evidence="9">
    <location>
        <begin position="124"/>
        <end position="223"/>
    </location>
</feature>
<comment type="caution">
    <text evidence="10">The sequence shown here is derived from an EMBL/GenBank/DDBJ whole genome shotgun (WGS) entry which is preliminary data.</text>
</comment>
<gene>
    <name evidence="10" type="ORF">C7B77_26180</name>
</gene>
<dbReference type="RefSeq" id="WP_106311912.1">
    <property type="nucleotide sequence ID" value="NZ_PVWO01000552.1"/>
</dbReference>
<dbReference type="InterPro" id="IPR001789">
    <property type="entry name" value="Sig_transdc_resp-reg_receiver"/>
</dbReference>
<reference evidence="10 11" key="1">
    <citation type="submission" date="2018-03" db="EMBL/GenBank/DDBJ databases">
        <title>The ancient ancestry and fast evolution of plastids.</title>
        <authorList>
            <person name="Moore K.R."/>
            <person name="Magnabosco C."/>
            <person name="Momper L."/>
            <person name="Gold D.A."/>
            <person name="Bosak T."/>
            <person name="Fournier G.P."/>
        </authorList>
    </citation>
    <scope>NUCLEOTIDE SEQUENCE [LARGE SCALE GENOMIC DNA]</scope>
    <source>
        <strain evidence="10 11">CCALA 037</strain>
    </source>
</reference>
<proteinExistence type="predicted"/>
<evidence type="ECO:0000256" key="3">
    <source>
        <dbReference type="ARBA" id="ARBA00023015"/>
    </source>
</evidence>
<dbReference type="AlphaFoldDB" id="A0A2T1FEM7"/>
<keyword evidence="1 6" id="KW-0597">Phosphoprotein</keyword>
<dbReference type="PROSITE" id="PS51755">
    <property type="entry name" value="OMPR_PHOB"/>
    <property type="match status" value="1"/>
</dbReference>
<name>A0A2T1FEM7_9CYAN</name>
<dbReference type="Pfam" id="PF00072">
    <property type="entry name" value="Response_reg"/>
    <property type="match status" value="1"/>
</dbReference>
<dbReference type="GO" id="GO:0032993">
    <property type="term" value="C:protein-DNA complex"/>
    <property type="evidence" value="ECO:0007669"/>
    <property type="project" value="TreeGrafter"/>
</dbReference>
<keyword evidence="11" id="KW-1185">Reference proteome</keyword>
<dbReference type="PANTHER" id="PTHR48111:SF15">
    <property type="entry name" value="OMPR SUBFAMILY"/>
    <property type="match status" value="1"/>
</dbReference>
<dbReference type="Gene3D" id="1.10.10.10">
    <property type="entry name" value="Winged helix-like DNA-binding domain superfamily/Winged helix DNA-binding domain"/>
    <property type="match status" value="1"/>
</dbReference>
<feature type="DNA-binding region" description="OmpR/PhoB-type" evidence="7">
    <location>
        <begin position="124"/>
        <end position="223"/>
    </location>
</feature>
<accession>A0A2T1FEM7</accession>
<dbReference type="Gene3D" id="3.40.50.2300">
    <property type="match status" value="1"/>
</dbReference>
<dbReference type="SUPFAM" id="SSF46894">
    <property type="entry name" value="C-terminal effector domain of the bipartite response regulators"/>
    <property type="match status" value="1"/>
</dbReference>
<dbReference type="SMART" id="SM00448">
    <property type="entry name" value="REC"/>
    <property type="match status" value="1"/>
</dbReference>
<dbReference type="Proteomes" id="UP000238937">
    <property type="component" value="Unassembled WGS sequence"/>
</dbReference>